<dbReference type="AlphaFoldDB" id="A0A0E4BPR3"/>
<evidence type="ECO:0000313" key="2">
    <source>
        <dbReference type="Proteomes" id="UP000063308"/>
    </source>
</evidence>
<organism evidence="1 2">
    <name type="scientific">Bradyrhizobium diazoefficiens</name>
    <dbReference type="NCBI Taxonomy" id="1355477"/>
    <lineage>
        <taxon>Bacteria</taxon>
        <taxon>Pseudomonadati</taxon>
        <taxon>Pseudomonadota</taxon>
        <taxon>Alphaproteobacteria</taxon>
        <taxon>Hyphomicrobiales</taxon>
        <taxon>Nitrobacteraceae</taxon>
        <taxon>Bradyrhizobium</taxon>
    </lineage>
</organism>
<accession>A0A0E4BPR3</accession>
<sequence length="118" mass="13075">MPHDLRVFAYLIDPSKSVGNRQAPMSGVLINGKQHVFAEIAFAPLGFVLTGDVDPINFSLLDITPFGHSAFHHRETAFLKLPVVQISTWLPGDFRSKEQVARDVASNEVMGRVDLNVF</sequence>
<dbReference type="Proteomes" id="UP000063308">
    <property type="component" value="Chromosome"/>
</dbReference>
<reference evidence="1 2" key="1">
    <citation type="submission" date="2014-11" db="EMBL/GenBank/DDBJ databases">
        <title>Symbiosis island explosion on the genome of extra-slow-growing strains of soybean bradyrhizobia with massive insertion sequences.</title>
        <authorList>
            <person name="Iida T."/>
            <person name="Minamisawa K."/>
        </authorList>
    </citation>
    <scope>NUCLEOTIDE SEQUENCE [LARGE SCALE GENOMIC DNA]</scope>
    <source>
        <strain evidence="1 2">NK6</strain>
    </source>
</reference>
<protein>
    <submittedName>
        <fullName evidence="1">Uncharacterized protein</fullName>
    </submittedName>
</protein>
<dbReference type="EMBL" id="AP014685">
    <property type="protein sequence ID" value="BAR57079.1"/>
    <property type="molecule type" value="Genomic_DNA"/>
</dbReference>
<proteinExistence type="predicted"/>
<gene>
    <name evidence="1" type="ORF">NK6_3907</name>
</gene>
<name>A0A0E4BPR3_9BRAD</name>
<evidence type="ECO:0000313" key="1">
    <source>
        <dbReference type="EMBL" id="BAR57079.1"/>
    </source>
</evidence>